<protein>
    <submittedName>
        <fullName evidence="1">DUF2165 domain-containing protein</fullName>
    </submittedName>
</protein>
<comment type="caution">
    <text evidence="1">The sequence shown here is derived from an EMBL/GenBank/DDBJ whole genome shotgun (WGS) entry which is preliminary data.</text>
</comment>
<organism evidence="1 2">
    <name type="scientific">Serratia grimesii</name>
    <dbReference type="NCBI Taxonomy" id="82995"/>
    <lineage>
        <taxon>Bacteria</taxon>
        <taxon>Pseudomonadati</taxon>
        <taxon>Pseudomonadota</taxon>
        <taxon>Gammaproteobacteria</taxon>
        <taxon>Enterobacterales</taxon>
        <taxon>Yersiniaceae</taxon>
        <taxon>Serratia</taxon>
    </lineage>
</organism>
<dbReference type="InterPro" id="IPR018681">
    <property type="entry name" value="DUF2165_transmembrane"/>
</dbReference>
<dbReference type="EMBL" id="DPSM01000029">
    <property type="protein sequence ID" value="HCK02510.1"/>
    <property type="molecule type" value="Genomic_DNA"/>
</dbReference>
<dbReference type="Proteomes" id="UP000262210">
    <property type="component" value="Unassembled WGS sequence"/>
</dbReference>
<evidence type="ECO:0000313" key="1">
    <source>
        <dbReference type="EMBL" id="HCK02510.1"/>
    </source>
</evidence>
<reference evidence="1 2" key="1">
    <citation type="journal article" date="2018" name="Nat. Biotechnol.">
        <title>A standardized bacterial taxonomy based on genome phylogeny substantially revises the tree of life.</title>
        <authorList>
            <person name="Parks D.H."/>
            <person name="Chuvochina M."/>
            <person name="Waite D.W."/>
            <person name="Rinke C."/>
            <person name="Skarshewski A."/>
            <person name="Chaumeil P.A."/>
            <person name="Hugenholtz P."/>
        </authorList>
    </citation>
    <scope>NUCLEOTIDE SEQUENCE [LARGE SCALE GENOMIC DNA]</scope>
    <source>
        <strain evidence="1">UBA11264</strain>
    </source>
</reference>
<dbReference type="RefSeq" id="WP_186428036.1">
    <property type="nucleotide sequence ID" value="NZ_CAMIRB010000001.1"/>
</dbReference>
<dbReference type="Pfam" id="PF09933">
    <property type="entry name" value="DUF2165"/>
    <property type="match status" value="1"/>
</dbReference>
<accession>A0A7G2JLI7</accession>
<proteinExistence type="predicted"/>
<name>A0A7G2JLI7_9GAMM</name>
<dbReference type="AlphaFoldDB" id="A0A7G2JLI7"/>
<evidence type="ECO:0000313" key="2">
    <source>
        <dbReference type="Proteomes" id="UP000262210"/>
    </source>
</evidence>
<sequence>MNEITMSRLSCILLSLFPALWGIFSLLNNTADFAGTAQHAVAPLLTMQDTYQVPGLMWRAVTAEWAGQLGLAIITTLESLAGIAATVGVVLMLKHLGHSYTAFAKGKAWAMLGALCAIAVWGLGFMVVAGDWFMAWQAKENPLAVQLGALLYMVPNALTLMFLMLQRDARETVRCD</sequence>
<dbReference type="GeneID" id="75281172"/>
<gene>
    <name evidence="1" type="ORF">DHV72_21155</name>
</gene>